<comment type="caution">
    <text evidence="1">The sequence shown here is derived from an EMBL/GenBank/DDBJ whole genome shotgun (WGS) entry which is preliminary data.</text>
</comment>
<accession>A0A978VNF6</accession>
<name>A0A978VNF6_ZIZJJ</name>
<dbReference type="InterPro" id="IPR013780">
    <property type="entry name" value="Glyco_hydro_b"/>
</dbReference>
<protein>
    <submittedName>
        <fullName evidence="1">Uncharacterized protein</fullName>
    </submittedName>
</protein>
<gene>
    <name evidence="1" type="ORF">FEM48_Zijuj03G0054200</name>
</gene>
<dbReference type="AlphaFoldDB" id="A0A978VNF6"/>
<sequence>MRSKSSYSYSSIQVEELCHVKSELDVLITGRKGLMSTDHVVKSSTGETSMGCFNVPARTTSMFVELFGKFEWVAAYHGWL</sequence>
<dbReference type="Proteomes" id="UP000813462">
    <property type="component" value="Unassembled WGS sequence"/>
</dbReference>
<dbReference type="Gene3D" id="2.60.40.1180">
    <property type="entry name" value="Golgi alpha-mannosidase II"/>
    <property type="match status" value="1"/>
</dbReference>
<proteinExistence type="predicted"/>
<evidence type="ECO:0000313" key="2">
    <source>
        <dbReference type="Proteomes" id="UP000813462"/>
    </source>
</evidence>
<reference evidence="1" key="1">
    <citation type="journal article" date="2021" name="Front. Plant Sci.">
        <title>Chromosome-Scale Genome Assembly for Chinese Sour Jujube and Insights Into Its Genome Evolution and Domestication Signature.</title>
        <authorList>
            <person name="Shen L.-Y."/>
            <person name="Luo H."/>
            <person name="Wang X.-L."/>
            <person name="Wang X.-M."/>
            <person name="Qiu X.-J."/>
            <person name="Liu H."/>
            <person name="Zhou S.-S."/>
            <person name="Jia K.-H."/>
            <person name="Nie S."/>
            <person name="Bao Y.-T."/>
            <person name="Zhang R.-G."/>
            <person name="Yun Q.-Z."/>
            <person name="Chai Y.-H."/>
            <person name="Lu J.-Y."/>
            <person name="Li Y."/>
            <person name="Zhao S.-W."/>
            <person name="Mao J.-F."/>
            <person name="Jia S.-G."/>
            <person name="Mao Y.-M."/>
        </authorList>
    </citation>
    <scope>NUCLEOTIDE SEQUENCE</scope>
    <source>
        <strain evidence="1">AT0</strain>
        <tissue evidence="1">Leaf</tissue>
    </source>
</reference>
<evidence type="ECO:0000313" key="1">
    <source>
        <dbReference type="EMBL" id="KAH7537081.1"/>
    </source>
</evidence>
<organism evidence="1 2">
    <name type="scientific">Ziziphus jujuba var. spinosa</name>
    <dbReference type="NCBI Taxonomy" id="714518"/>
    <lineage>
        <taxon>Eukaryota</taxon>
        <taxon>Viridiplantae</taxon>
        <taxon>Streptophyta</taxon>
        <taxon>Embryophyta</taxon>
        <taxon>Tracheophyta</taxon>
        <taxon>Spermatophyta</taxon>
        <taxon>Magnoliopsida</taxon>
        <taxon>eudicotyledons</taxon>
        <taxon>Gunneridae</taxon>
        <taxon>Pentapetalae</taxon>
        <taxon>rosids</taxon>
        <taxon>fabids</taxon>
        <taxon>Rosales</taxon>
        <taxon>Rhamnaceae</taxon>
        <taxon>Paliureae</taxon>
        <taxon>Ziziphus</taxon>
    </lineage>
</organism>
<dbReference type="EMBL" id="JAEACU010000003">
    <property type="protein sequence ID" value="KAH7537081.1"/>
    <property type="molecule type" value="Genomic_DNA"/>
</dbReference>